<proteinExistence type="predicted"/>
<keyword evidence="2" id="KW-1185">Reference proteome</keyword>
<comment type="caution">
    <text evidence="1">The sequence shown here is derived from an EMBL/GenBank/DDBJ whole genome shotgun (WGS) entry which is preliminary data.</text>
</comment>
<dbReference type="AlphaFoldDB" id="A0AA88RC32"/>
<evidence type="ECO:0000313" key="2">
    <source>
        <dbReference type="Proteomes" id="UP001187471"/>
    </source>
</evidence>
<name>A0AA88RC32_9ASTE</name>
<reference evidence="1" key="1">
    <citation type="submission" date="2022-12" db="EMBL/GenBank/DDBJ databases">
        <title>Draft genome assemblies for two species of Escallonia (Escalloniales).</title>
        <authorList>
            <person name="Chanderbali A."/>
            <person name="Dervinis C."/>
            <person name="Anghel I."/>
            <person name="Soltis D."/>
            <person name="Soltis P."/>
            <person name="Zapata F."/>
        </authorList>
    </citation>
    <scope>NUCLEOTIDE SEQUENCE</scope>
    <source>
        <strain evidence="1">UCBG92.1500</strain>
        <tissue evidence="1">Leaf</tissue>
    </source>
</reference>
<dbReference type="EMBL" id="JAVXUO010001772">
    <property type="protein sequence ID" value="KAK2979280.1"/>
    <property type="molecule type" value="Genomic_DNA"/>
</dbReference>
<protein>
    <submittedName>
        <fullName evidence="1">Uncharacterized protein</fullName>
    </submittedName>
</protein>
<evidence type="ECO:0000313" key="1">
    <source>
        <dbReference type="EMBL" id="KAK2979280.1"/>
    </source>
</evidence>
<organism evidence="1 2">
    <name type="scientific">Escallonia rubra</name>
    <dbReference type="NCBI Taxonomy" id="112253"/>
    <lineage>
        <taxon>Eukaryota</taxon>
        <taxon>Viridiplantae</taxon>
        <taxon>Streptophyta</taxon>
        <taxon>Embryophyta</taxon>
        <taxon>Tracheophyta</taxon>
        <taxon>Spermatophyta</taxon>
        <taxon>Magnoliopsida</taxon>
        <taxon>eudicotyledons</taxon>
        <taxon>Gunneridae</taxon>
        <taxon>Pentapetalae</taxon>
        <taxon>asterids</taxon>
        <taxon>campanulids</taxon>
        <taxon>Escalloniales</taxon>
        <taxon>Escalloniaceae</taxon>
        <taxon>Escallonia</taxon>
    </lineage>
</organism>
<gene>
    <name evidence="1" type="ORF">RJ640_029215</name>
</gene>
<dbReference type="Proteomes" id="UP001187471">
    <property type="component" value="Unassembled WGS sequence"/>
</dbReference>
<sequence>MRDVPQYIAAVDEQKKIVFCSSDTSDFAAYNVGKRTWTFWKDAKFSSHWSTLCLHGPKNPTVVGETMYWYASKMRLYAYDLRRQQWFLSKRGIWDGYEKECGKPVDSEPYTLLHLGGKLFCILWTHIPSIKNKHGRWSVPVCCTKLLIRKDLHTSTLKVSMFSTQVCRIPTRLGVVEAFLLKDLIQQTKSGRLGDGKEVAHKKTGKFDSRLS</sequence>
<accession>A0AA88RC32</accession>